<dbReference type="Proteomes" id="UP001345219">
    <property type="component" value="Chromosome 4"/>
</dbReference>
<dbReference type="SUPFAM" id="SSF56176">
    <property type="entry name" value="FAD-binding/transporter-associated domain-like"/>
    <property type="match status" value="1"/>
</dbReference>
<protein>
    <recommendedName>
        <fullName evidence="14">FAD-binding PCMH-type domain-containing protein</fullName>
    </recommendedName>
</protein>
<dbReference type="PANTHER" id="PTHR32448">
    <property type="entry name" value="OS08G0158400 PROTEIN"/>
    <property type="match status" value="1"/>
</dbReference>
<feature type="signal peptide" evidence="13">
    <location>
        <begin position="1"/>
        <end position="27"/>
    </location>
</feature>
<sequence length="546" mass="61022">MATSASATLLKFCFSLALFCFPFIAFASDNHTHHQYFFQCLSLNSANSTSISKIIYTPINSTYTSVLDLSIQNLRFRTPYVPKPLVIVTPLDVSEAKAVVYCTRKTGLQLLVRSGGHDYEGQSYISSAPFVILDLSNLRSITIDVEDATAWVGSGATLGEVYYRIGEKSKTLGFPAGICPTVGVGGHFSGGGYGSMMRKYGLAADNIIDAHIIDVNGNLLDRESMGEDHFWAIRGGGGGTFGVVVSWKIKLVVVPETVTILAAVRTENVTNLVHKWQYIAPDFPKELYMSLILQSAVGQDGNPTMRATFNTLYLGGVDELLNITGTRFPELGLTREECLETRWVNSTLIFSGITGQPLETLLNRRSNTRVYFKNKSDYVKEPMSETVLEEIWEWILKEDPGVEVMQWEPYGGRMSEISESALPFPHRAGNVFKIHYMTSWTNGSAEESNRHLNWIRSFYGFMAAHVSKSPRSAYLNYRDLDIGRNNEYGSTSYEQASVWGTKYFNMNFDRLVKVKTAVDPDNFFRNEQSVPPFSQFSQCDSGSYIE</sequence>
<evidence type="ECO:0000256" key="12">
    <source>
        <dbReference type="ARBA" id="ARBA00023180"/>
    </source>
</evidence>
<dbReference type="Gene3D" id="3.40.462.20">
    <property type="match status" value="1"/>
</dbReference>
<proteinExistence type="inferred from homology"/>
<keyword evidence="7 13" id="KW-0732">Signal</keyword>
<comment type="cofactor">
    <cofactor evidence="1">
        <name>FAD</name>
        <dbReference type="ChEBI" id="CHEBI:57692"/>
    </cofactor>
</comment>
<evidence type="ECO:0000256" key="10">
    <source>
        <dbReference type="ARBA" id="ARBA00023002"/>
    </source>
</evidence>
<dbReference type="GO" id="GO:0016491">
    <property type="term" value="F:oxidoreductase activity"/>
    <property type="evidence" value="ECO:0007669"/>
    <property type="project" value="UniProtKB-KW"/>
</dbReference>
<evidence type="ECO:0000256" key="9">
    <source>
        <dbReference type="ARBA" id="ARBA00022827"/>
    </source>
</evidence>
<keyword evidence="12" id="KW-0325">Glycoprotein</keyword>
<evidence type="ECO:0000256" key="4">
    <source>
        <dbReference type="ARBA" id="ARBA00022512"/>
    </source>
</evidence>
<keyword evidence="6" id="KW-0285">Flavoprotein</keyword>
<feature type="chain" id="PRO_5042909675" description="FAD-binding PCMH-type domain-containing protein" evidence="13">
    <location>
        <begin position="28"/>
        <end position="546"/>
    </location>
</feature>
<dbReference type="InterPro" id="IPR012951">
    <property type="entry name" value="BBE"/>
</dbReference>
<evidence type="ECO:0000313" key="15">
    <source>
        <dbReference type="EMBL" id="KAK4751212.1"/>
    </source>
</evidence>
<dbReference type="EMBL" id="JAXIOK010000017">
    <property type="protein sequence ID" value="KAK4751212.1"/>
    <property type="molecule type" value="Genomic_DNA"/>
</dbReference>
<keyword evidence="9" id="KW-0274">FAD</keyword>
<evidence type="ECO:0000256" key="5">
    <source>
        <dbReference type="ARBA" id="ARBA00022525"/>
    </source>
</evidence>
<dbReference type="InterPro" id="IPR016169">
    <property type="entry name" value="FAD-bd_PCMH_sub2"/>
</dbReference>
<dbReference type="Pfam" id="PF01565">
    <property type="entry name" value="FAD_binding_4"/>
    <property type="match status" value="1"/>
</dbReference>
<keyword evidence="4" id="KW-0134">Cell wall</keyword>
<evidence type="ECO:0000256" key="6">
    <source>
        <dbReference type="ARBA" id="ARBA00022630"/>
    </source>
</evidence>
<reference evidence="15 16" key="1">
    <citation type="journal article" date="2023" name="Hortic Res">
        <title>Pangenome of water caltrop reveals structural variations and asymmetric subgenome divergence after allopolyploidization.</title>
        <authorList>
            <person name="Zhang X."/>
            <person name="Chen Y."/>
            <person name="Wang L."/>
            <person name="Yuan Y."/>
            <person name="Fang M."/>
            <person name="Shi L."/>
            <person name="Lu R."/>
            <person name="Comes H.P."/>
            <person name="Ma Y."/>
            <person name="Chen Y."/>
            <person name="Huang G."/>
            <person name="Zhou Y."/>
            <person name="Zheng Z."/>
            <person name="Qiu Y."/>
        </authorList>
    </citation>
    <scope>NUCLEOTIDE SEQUENCE [LARGE SCALE GENOMIC DNA]</scope>
    <source>
        <tissue evidence="15">Roots</tissue>
    </source>
</reference>
<gene>
    <name evidence="15" type="ORF">SAY87_004694</name>
</gene>
<evidence type="ECO:0000313" key="16">
    <source>
        <dbReference type="Proteomes" id="UP001345219"/>
    </source>
</evidence>
<keyword evidence="16" id="KW-1185">Reference proteome</keyword>
<keyword evidence="5" id="KW-0964">Secreted</keyword>
<evidence type="ECO:0000256" key="2">
    <source>
        <dbReference type="ARBA" id="ARBA00004191"/>
    </source>
</evidence>
<dbReference type="PROSITE" id="PS51387">
    <property type="entry name" value="FAD_PCMH"/>
    <property type="match status" value="1"/>
</dbReference>
<comment type="caution">
    <text evidence="15">The sequence shown here is derived from an EMBL/GenBank/DDBJ whole genome shotgun (WGS) entry which is preliminary data.</text>
</comment>
<keyword evidence="11" id="KW-1015">Disulfide bond</keyword>
<evidence type="ECO:0000256" key="3">
    <source>
        <dbReference type="ARBA" id="ARBA00005466"/>
    </source>
</evidence>
<dbReference type="FunFam" id="3.30.43.10:FF:000004">
    <property type="entry name" value="Berberine bridge enzyme-like 15"/>
    <property type="match status" value="1"/>
</dbReference>
<dbReference type="GO" id="GO:0071949">
    <property type="term" value="F:FAD binding"/>
    <property type="evidence" value="ECO:0007669"/>
    <property type="project" value="InterPro"/>
</dbReference>
<evidence type="ECO:0000256" key="13">
    <source>
        <dbReference type="SAM" id="SignalP"/>
    </source>
</evidence>
<dbReference type="InterPro" id="IPR016167">
    <property type="entry name" value="FAD-bd_PCMH_sub1"/>
</dbReference>
<dbReference type="InterPro" id="IPR006094">
    <property type="entry name" value="Oxid_FAD_bind_N"/>
</dbReference>
<feature type="domain" description="FAD-binding PCMH-type" evidence="14">
    <location>
        <begin position="80"/>
        <end position="254"/>
    </location>
</feature>
<keyword evidence="8" id="KW-0547">Nucleotide-binding</keyword>
<dbReference type="Gene3D" id="3.30.465.10">
    <property type="match status" value="1"/>
</dbReference>
<organism evidence="15 16">
    <name type="scientific">Trapa incisa</name>
    <dbReference type="NCBI Taxonomy" id="236973"/>
    <lineage>
        <taxon>Eukaryota</taxon>
        <taxon>Viridiplantae</taxon>
        <taxon>Streptophyta</taxon>
        <taxon>Embryophyta</taxon>
        <taxon>Tracheophyta</taxon>
        <taxon>Spermatophyta</taxon>
        <taxon>Magnoliopsida</taxon>
        <taxon>eudicotyledons</taxon>
        <taxon>Gunneridae</taxon>
        <taxon>Pentapetalae</taxon>
        <taxon>rosids</taxon>
        <taxon>malvids</taxon>
        <taxon>Myrtales</taxon>
        <taxon>Lythraceae</taxon>
        <taxon>Trapa</taxon>
    </lineage>
</organism>
<comment type="similarity">
    <text evidence="3">Belongs to the oxygen-dependent FAD-linked oxidoreductase family.</text>
</comment>
<evidence type="ECO:0000259" key="14">
    <source>
        <dbReference type="PROSITE" id="PS51387"/>
    </source>
</evidence>
<dbReference type="Gene3D" id="3.30.43.10">
    <property type="entry name" value="Uridine Diphospho-n-acetylenolpyruvylglucosamine Reductase, domain 2"/>
    <property type="match status" value="1"/>
</dbReference>
<dbReference type="Pfam" id="PF08031">
    <property type="entry name" value="BBE"/>
    <property type="match status" value="1"/>
</dbReference>
<dbReference type="AlphaFoldDB" id="A0AAN7JP91"/>
<evidence type="ECO:0000256" key="11">
    <source>
        <dbReference type="ARBA" id="ARBA00023157"/>
    </source>
</evidence>
<comment type="subcellular location">
    <subcellularLocation>
        <location evidence="2">Secreted</location>
        <location evidence="2">Cell wall</location>
    </subcellularLocation>
</comment>
<evidence type="ECO:0000256" key="7">
    <source>
        <dbReference type="ARBA" id="ARBA00022729"/>
    </source>
</evidence>
<dbReference type="InterPro" id="IPR016166">
    <property type="entry name" value="FAD-bd_PCMH"/>
</dbReference>
<accession>A0AAN7JP91</accession>
<keyword evidence="10" id="KW-0560">Oxidoreductase</keyword>
<evidence type="ECO:0000256" key="1">
    <source>
        <dbReference type="ARBA" id="ARBA00001974"/>
    </source>
</evidence>
<dbReference type="InterPro" id="IPR036318">
    <property type="entry name" value="FAD-bd_PCMH-like_sf"/>
</dbReference>
<evidence type="ECO:0000256" key="8">
    <source>
        <dbReference type="ARBA" id="ARBA00022741"/>
    </source>
</evidence>
<name>A0AAN7JP91_9MYRT</name>